<feature type="domain" description="Bromo" evidence="12">
    <location>
        <begin position="1848"/>
        <end position="1922"/>
    </location>
</feature>
<dbReference type="InterPro" id="IPR042097">
    <property type="entry name" value="Aminopeptidase_N-like_N_sf"/>
</dbReference>
<keyword evidence="4" id="KW-0805">Transcription regulation</keyword>
<dbReference type="GO" id="GO:0000976">
    <property type="term" value="F:transcription cis-regulatory region binding"/>
    <property type="evidence" value="ECO:0007669"/>
    <property type="project" value="TreeGrafter"/>
</dbReference>
<comment type="similarity">
    <text evidence="2">Belongs to the TAF2 family.</text>
</comment>
<feature type="compositionally biased region" description="Pro residues" evidence="11">
    <location>
        <begin position="1445"/>
        <end position="1456"/>
    </location>
</feature>
<dbReference type="Gene3D" id="2.60.40.1730">
    <property type="entry name" value="tricorn interacting facor f3 domain"/>
    <property type="match status" value="1"/>
</dbReference>
<sequence>MAYVRHSREVWAASVTSTSNFTSFPPSQTAPNPPRSFHIPDARIFRLDVAVSDHCRSPLWPSGDHPSPQCAFRRSEHAEGAYSSHQKVVLEVDFSGRLWGYTELTVIPEIKDLRTIHLHSRQCTIHAVTVASQPAEFVHNDPLSNLHISKPSDCHTHPELKRQVYSALAEGDEGELSIGISRDVIIKQSGNGASGIAAEVATPEPQTPGVNAQATPASFEFTPIIVKVTYSLRNPADGIQFVLPSDAYPYRIPHAYTTPSSPDAARCWVPCIDSLWEKCTWEFEFVVPRHLEQTDEELRLDDDEEPQESEYPTVVVCSGELIEQVSHPHNSGKTIFLFAQTSATSVQHIAWAAGPFYVHTLPPEMSSAEDASGSSQPLMHAFCLPGQEQQLMTSASFMRSAMSFYSSEFGSYPFGSYKLVFVDELPAQRFDAATISLATVDLLHGDDAIDQVYETRLCLGHALACQWVGINIQQKTWSDTWLVNGLGLYITGLFLKKVLGNNEYRFRLKKDMDRVIEMDNGAQYPICQPQVLEPPDPNQLAFINLKAPLILHILDRRLGKSGTSLGLSRVLPKVFLSALSGEMPNNLISTHAFLRMCRKVSGIDPRSFAEQWIYGSGCPTFGFSASFNRKKMAVEIQMRQEAPAHKLHENSEINKLMYKPVPFFEGQMTIRIHEADGTPYEHVLDIRSPFKRYEVPFNTKYKRVRRNTKRYLARQAAAQAAAEGDAEAAAAMDMVDMGFGLEIWEKEKERENWKVADWTEEDEQNMSGQTYEWIRIDADFEWIANIAFDQKDYMWVSQLQRDRDVVAQHEAITVLAKSPNAIISSTFTKTVLVSNYFFRIRCEAAQALVTCAIQRLDWIGLFHLFKLFLRYCYEPEDQNQDLFRHTYVPRPNDFNDFAEYFVRKSLLQAISRVRFENGKTPAIVRQFLIDQLRYNDNTANLFSDALYICSIISALACATVSTVPPERGEFVTADARPPMDPEDDKLLKEAVSEVDRYRSMDRLIPSVHNVVSIATIEFYLLLSVANLIPHDQRMLIPLTREGNYTQVRMAAFDSLFFTKWYTPNITQYILATMTHDSSRIIRRHVARNACQSLALLVTMGEMDALKKSKSVLVEEDGVGGENKKESQKSEVDLMFKALRKDQDVGKNPVLRNFLLPIALSADVDREVRWCLLKMADLIFRAEPEAPPKVIIHLPPTPVAEVPPPLPTPKPPLKLQRTLSIKASVPNIKSPLTPTVGSGKLKLPGTGTRVEVTSRAPDTPRAEVKKAGNDGFAIPKLPPPKTPAPKKSEARAAPKNVPKAQSGGMTTQDLVGCRATLKKLVAHKSAPLFRQPVDPVRDRAPDYMQVIKNPMDLGTMGVKLDQGMYKNRAEFEQDFRLIIHNAKLYNAPRSFVHEEAGRLETYFDKEWTRVNKTLEAKAATARKPEPAPVPTPVVKTPSIKINPLARIPPTPATPTPAPSTAASASPAPRPIIKLKVGGPKPNGSPAASPAATPVAETPKSKKLKDKKPKESKPTPLAKSTTAESYFDDQSADADLLEEVIAIERAQDEVRKYRAVSQEKDKRDKDRDREKEREKERERERERAKEKEREAEQKERERERERGKLLLPKVVIGKRKKATPVGGDDEDEILALATPAKKERSAAASPAPMAGPSAAPSARSSEKGSARPSPAPAPAPAKNGIHKNDKPPKEPSLPKISIKGKEREAPSPVPTPKPKKLSPPQQSATPLNERKCKDILRTLVKMPDAALFLQPVDPVRDGCPTYYDEIQNPMDFGTMQAKLSSGEYRTMEEFAKDVELILANCRQFNPPTTYPVNCADVVEKTWKSLWAKVFAKKLQLNEKKALQGLMNKLVADPLSFVFREPVDPVLLGIPTYFDVIPKKNARDLRTIRQKLDADKYDSIDAWEADMDLMIDNALLFNGADSEVGIIAKQVRDKYRDMVANIRGTASKRKGSEKQGTPQPTKKVKLG</sequence>
<evidence type="ECO:0000256" key="8">
    <source>
        <dbReference type="ARBA" id="ARBA00025346"/>
    </source>
</evidence>
<feature type="compositionally biased region" description="Basic and acidic residues" evidence="11">
    <location>
        <begin position="1545"/>
        <end position="1602"/>
    </location>
</feature>
<dbReference type="PROSITE" id="PS00633">
    <property type="entry name" value="BROMODOMAIN_1"/>
    <property type="match status" value="1"/>
</dbReference>
<dbReference type="Pfam" id="PF25577">
    <property type="entry name" value="TPR_TAF2_C"/>
    <property type="match status" value="1"/>
</dbReference>
<dbReference type="Gene3D" id="1.10.390.10">
    <property type="entry name" value="Neutral Protease Domain 2"/>
    <property type="match status" value="1"/>
</dbReference>
<feature type="region of interest" description="Disordered" evidence="11">
    <location>
        <begin position="1941"/>
        <end position="1964"/>
    </location>
</feature>
<dbReference type="InterPro" id="IPR018359">
    <property type="entry name" value="Bromodomain_CS"/>
</dbReference>
<dbReference type="PROSITE" id="PS50014">
    <property type="entry name" value="BROMODOMAIN_2"/>
    <property type="match status" value="3"/>
</dbReference>
<dbReference type="GO" id="GO:0016251">
    <property type="term" value="F:RNA polymerase II general transcription initiation factor activity"/>
    <property type="evidence" value="ECO:0007669"/>
    <property type="project" value="TreeGrafter"/>
</dbReference>
<dbReference type="InterPro" id="IPR057991">
    <property type="entry name" value="TPR_TAF2_C"/>
</dbReference>
<keyword evidence="5 10" id="KW-0103">Bromodomain</keyword>
<comment type="subcellular location">
    <subcellularLocation>
        <location evidence="1">Nucleus</location>
    </subcellularLocation>
</comment>
<comment type="caution">
    <text evidence="13">The sequence shown here is derived from an EMBL/GenBank/DDBJ whole genome shotgun (WGS) entry which is preliminary data.</text>
</comment>
<feature type="compositionally biased region" description="Low complexity" evidence="11">
    <location>
        <begin position="1640"/>
        <end position="1657"/>
    </location>
</feature>
<evidence type="ECO:0000256" key="11">
    <source>
        <dbReference type="SAM" id="MobiDB-lite"/>
    </source>
</evidence>
<feature type="compositionally biased region" description="Low complexity" evidence="11">
    <location>
        <begin position="1476"/>
        <end position="1496"/>
    </location>
</feature>
<proteinExistence type="inferred from homology"/>
<dbReference type="Gene3D" id="1.20.920.10">
    <property type="entry name" value="Bromodomain-like"/>
    <property type="match status" value="3"/>
</dbReference>
<dbReference type="SUPFAM" id="SSF63737">
    <property type="entry name" value="Leukotriene A4 hydrolase N-terminal domain"/>
    <property type="match status" value="1"/>
</dbReference>
<dbReference type="PRINTS" id="PR00503">
    <property type="entry name" value="BROMODOMAIN"/>
</dbReference>
<dbReference type="InterPro" id="IPR014782">
    <property type="entry name" value="Peptidase_M1_dom"/>
</dbReference>
<evidence type="ECO:0000313" key="14">
    <source>
        <dbReference type="Proteomes" id="UP000703269"/>
    </source>
</evidence>
<dbReference type="GO" id="GO:0005669">
    <property type="term" value="C:transcription factor TFIID complex"/>
    <property type="evidence" value="ECO:0007669"/>
    <property type="project" value="InterPro"/>
</dbReference>
<dbReference type="PANTHER" id="PTHR15137:SF9">
    <property type="entry name" value="TRANSCRIPTION INITIATION FACTOR TFIID SUBUNIT 2"/>
    <property type="match status" value="1"/>
</dbReference>
<dbReference type="OrthoDB" id="308861at2759"/>
<dbReference type="GO" id="GO:0006325">
    <property type="term" value="P:chromatin organization"/>
    <property type="evidence" value="ECO:0007669"/>
    <property type="project" value="UniProtKB-ARBA"/>
</dbReference>
<dbReference type="CDD" id="cd09839">
    <property type="entry name" value="M1_like_TAF2"/>
    <property type="match status" value="1"/>
</dbReference>
<dbReference type="GO" id="GO:0006367">
    <property type="term" value="P:transcription initiation at RNA polymerase II promoter"/>
    <property type="evidence" value="ECO:0007669"/>
    <property type="project" value="TreeGrafter"/>
</dbReference>
<dbReference type="CDD" id="cd04369">
    <property type="entry name" value="Bromodomain"/>
    <property type="match status" value="3"/>
</dbReference>
<feature type="region of interest" description="Disordered" evidence="11">
    <location>
        <begin position="1229"/>
        <end position="1305"/>
    </location>
</feature>
<evidence type="ECO:0000256" key="10">
    <source>
        <dbReference type="PROSITE-ProRule" id="PRU00035"/>
    </source>
</evidence>
<accession>A0A9P3L8M2</accession>
<organism evidence="13 14">
    <name type="scientific">Phanerochaete sordida</name>
    <dbReference type="NCBI Taxonomy" id="48140"/>
    <lineage>
        <taxon>Eukaryota</taxon>
        <taxon>Fungi</taxon>
        <taxon>Dikarya</taxon>
        <taxon>Basidiomycota</taxon>
        <taxon>Agaricomycotina</taxon>
        <taxon>Agaricomycetes</taxon>
        <taxon>Polyporales</taxon>
        <taxon>Phanerochaetaceae</taxon>
        <taxon>Phanerochaete</taxon>
    </lineage>
</organism>
<feature type="compositionally biased region" description="Basic and acidic residues" evidence="11">
    <location>
        <begin position="1257"/>
        <end position="1267"/>
    </location>
</feature>
<protein>
    <recommendedName>
        <fullName evidence="3">Transcription initiation factor TFIID subunit 2</fullName>
    </recommendedName>
    <alternativeName>
        <fullName evidence="9">TBP-associated factor 2</fullName>
    </alternativeName>
</protein>
<dbReference type="SMART" id="SM00297">
    <property type="entry name" value="BROMO"/>
    <property type="match status" value="3"/>
</dbReference>
<evidence type="ECO:0000259" key="12">
    <source>
        <dbReference type="PROSITE" id="PS50014"/>
    </source>
</evidence>
<dbReference type="GO" id="GO:0003682">
    <property type="term" value="F:chromatin binding"/>
    <property type="evidence" value="ECO:0007669"/>
    <property type="project" value="TreeGrafter"/>
</dbReference>
<feature type="region of interest" description="Disordered" evidence="11">
    <location>
        <begin position="1417"/>
        <end position="1526"/>
    </location>
</feature>
<dbReference type="Pfam" id="PF01433">
    <property type="entry name" value="Peptidase_M1"/>
    <property type="match status" value="1"/>
</dbReference>
<evidence type="ECO:0000256" key="7">
    <source>
        <dbReference type="ARBA" id="ARBA00023242"/>
    </source>
</evidence>
<dbReference type="SUPFAM" id="SSF55486">
    <property type="entry name" value="Metalloproteases ('zincins'), catalytic domain"/>
    <property type="match status" value="1"/>
</dbReference>
<dbReference type="PANTHER" id="PTHR15137">
    <property type="entry name" value="TRANSCRIPTION INITIATION FACTOR TFIID"/>
    <property type="match status" value="1"/>
</dbReference>
<keyword evidence="7" id="KW-0539">Nucleus</keyword>
<dbReference type="InterPro" id="IPR036427">
    <property type="entry name" value="Bromodomain-like_sf"/>
</dbReference>
<feature type="domain" description="Bromo" evidence="12">
    <location>
        <begin position="1738"/>
        <end position="1810"/>
    </location>
</feature>
<keyword evidence="6" id="KW-0804">Transcription</keyword>
<dbReference type="EMBL" id="BPQB01000003">
    <property type="protein sequence ID" value="GJE86245.1"/>
    <property type="molecule type" value="Genomic_DNA"/>
</dbReference>
<dbReference type="GO" id="GO:0008270">
    <property type="term" value="F:zinc ion binding"/>
    <property type="evidence" value="ECO:0007669"/>
    <property type="project" value="InterPro"/>
</dbReference>
<dbReference type="SUPFAM" id="SSF47370">
    <property type="entry name" value="Bromodomain"/>
    <property type="match status" value="3"/>
</dbReference>
<dbReference type="GO" id="GO:0008237">
    <property type="term" value="F:metallopeptidase activity"/>
    <property type="evidence" value="ECO:0007669"/>
    <property type="project" value="InterPro"/>
</dbReference>
<dbReference type="InterPro" id="IPR027268">
    <property type="entry name" value="Peptidase_M4/M1_CTD_sf"/>
</dbReference>
<evidence type="ECO:0000256" key="1">
    <source>
        <dbReference type="ARBA" id="ARBA00004123"/>
    </source>
</evidence>
<dbReference type="Pfam" id="PF25316">
    <property type="entry name" value="TAF2_3rd"/>
    <property type="match status" value="1"/>
</dbReference>
<feature type="region of interest" description="Disordered" evidence="11">
    <location>
        <begin position="1545"/>
        <end position="1728"/>
    </location>
</feature>
<keyword evidence="14" id="KW-1185">Reference proteome</keyword>
<name>A0A9P3L8M2_9APHY</name>
<comment type="function">
    <text evidence="8">Functions as a component of the DNA-binding general transcription factor complex TFIID. Binding of TFIID to a promoter (with or without TATA element) is the initial step in pre-initiation complex (PIC) formation. TFIID plays a key role in the regulation of gene expression by RNA polymerase II through different activities such as transcription activator interaction, core promoter recognition and selectivity, TFIIA and TFIIB interaction, chromatin modification (histone acetylation by TAF1), facilitation of DNA opening and initiation of transcription.</text>
</comment>
<evidence type="ECO:0000256" key="6">
    <source>
        <dbReference type="ARBA" id="ARBA00023163"/>
    </source>
</evidence>
<dbReference type="InterPro" id="IPR001487">
    <property type="entry name" value="Bromodomain"/>
</dbReference>
<evidence type="ECO:0000256" key="5">
    <source>
        <dbReference type="ARBA" id="ARBA00023117"/>
    </source>
</evidence>
<evidence type="ECO:0000256" key="2">
    <source>
        <dbReference type="ARBA" id="ARBA00010937"/>
    </source>
</evidence>
<feature type="domain" description="Bromo" evidence="12">
    <location>
        <begin position="1320"/>
        <end position="1392"/>
    </location>
</feature>
<evidence type="ECO:0000256" key="3">
    <source>
        <dbReference type="ARBA" id="ARBA00017363"/>
    </source>
</evidence>
<dbReference type="InterPro" id="IPR057345">
    <property type="entry name" value="Ig-like_TAF2"/>
</dbReference>
<dbReference type="Proteomes" id="UP000703269">
    <property type="component" value="Unassembled WGS sequence"/>
</dbReference>
<reference evidence="13 14" key="1">
    <citation type="submission" date="2021-08" db="EMBL/GenBank/DDBJ databases">
        <title>Draft Genome Sequence of Phanerochaete sordida strain YK-624.</title>
        <authorList>
            <person name="Mori T."/>
            <person name="Dohra H."/>
            <person name="Suzuki T."/>
            <person name="Kawagishi H."/>
            <person name="Hirai H."/>
        </authorList>
    </citation>
    <scope>NUCLEOTIDE SEQUENCE [LARGE SCALE GENOMIC DNA]</scope>
    <source>
        <strain evidence="13 14">YK-624</strain>
    </source>
</reference>
<dbReference type="Pfam" id="PF00439">
    <property type="entry name" value="Bromodomain"/>
    <property type="match status" value="3"/>
</dbReference>
<evidence type="ECO:0000256" key="4">
    <source>
        <dbReference type="ARBA" id="ARBA00023015"/>
    </source>
</evidence>
<dbReference type="InterPro" id="IPR037813">
    <property type="entry name" value="TAF2"/>
</dbReference>
<evidence type="ECO:0000256" key="9">
    <source>
        <dbReference type="ARBA" id="ARBA00076306"/>
    </source>
</evidence>
<evidence type="ECO:0000313" key="13">
    <source>
        <dbReference type="EMBL" id="GJE86245.1"/>
    </source>
</evidence>
<dbReference type="FunFam" id="1.10.390.10:FF:000011">
    <property type="entry name" value="Transcription initiation factor TFIID subunit"/>
    <property type="match status" value="1"/>
</dbReference>
<gene>
    <name evidence="13" type="ORF">PsYK624_023250</name>
</gene>